<feature type="transmembrane region" description="Helical" evidence="2">
    <location>
        <begin position="206"/>
        <end position="233"/>
    </location>
</feature>
<feature type="region of interest" description="Disordered" evidence="1">
    <location>
        <begin position="405"/>
        <end position="436"/>
    </location>
</feature>
<evidence type="ECO:0000256" key="2">
    <source>
        <dbReference type="SAM" id="Phobius"/>
    </source>
</evidence>
<keyword evidence="2" id="KW-1133">Transmembrane helix</keyword>
<dbReference type="PANTHER" id="PTHR33133">
    <property type="entry name" value="OS08G0107100 PROTEIN-RELATED"/>
    <property type="match status" value="1"/>
</dbReference>
<feature type="transmembrane region" description="Helical" evidence="2">
    <location>
        <begin position="292"/>
        <end position="313"/>
    </location>
</feature>
<reference evidence="3" key="1">
    <citation type="submission" date="2018-01" db="EMBL/GenBank/DDBJ databases">
        <authorList>
            <person name="Mao J.F."/>
        </authorList>
    </citation>
    <scope>NUCLEOTIDE SEQUENCE</scope>
    <source>
        <strain evidence="3">Huo1</strain>
        <tissue evidence="3">Leaf</tissue>
    </source>
</reference>
<evidence type="ECO:0000313" key="3">
    <source>
        <dbReference type="EMBL" id="KAG6427758.1"/>
    </source>
</evidence>
<feature type="transmembrane region" description="Helical" evidence="2">
    <location>
        <begin position="334"/>
        <end position="355"/>
    </location>
</feature>
<keyword evidence="2" id="KW-0472">Membrane</keyword>
<reference evidence="3" key="2">
    <citation type="submission" date="2020-08" db="EMBL/GenBank/DDBJ databases">
        <title>Plant Genome Project.</title>
        <authorList>
            <person name="Zhang R.-G."/>
        </authorList>
    </citation>
    <scope>NUCLEOTIDE SEQUENCE</scope>
    <source>
        <strain evidence="3">Huo1</strain>
        <tissue evidence="3">Leaf</tissue>
    </source>
</reference>
<gene>
    <name evidence="3" type="ORF">SASPL_112005</name>
</gene>
<dbReference type="Proteomes" id="UP000298416">
    <property type="component" value="Unassembled WGS sequence"/>
</dbReference>
<organism evidence="3">
    <name type="scientific">Salvia splendens</name>
    <name type="common">Scarlet sage</name>
    <dbReference type="NCBI Taxonomy" id="180675"/>
    <lineage>
        <taxon>Eukaryota</taxon>
        <taxon>Viridiplantae</taxon>
        <taxon>Streptophyta</taxon>
        <taxon>Embryophyta</taxon>
        <taxon>Tracheophyta</taxon>
        <taxon>Spermatophyta</taxon>
        <taxon>Magnoliopsida</taxon>
        <taxon>eudicotyledons</taxon>
        <taxon>Gunneridae</taxon>
        <taxon>Pentapetalae</taxon>
        <taxon>asterids</taxon>
        <taxon>lamiids</taxon>
        <taxon>Lamiales</taxon>
        <taxon>Lamiaceae</taxon>
        <taxon>Nepetoideae</taxon>
        <taxon>Mentheae</taxon>
        <taxon>Salviinae</taxon>
        <taxon>Salvia</taxon>
        <taxon>Salvia subgen. Calosphace</taxon>
        <taxon>core Calosphace</taxon>
    </lineage>
</organism>
<evidence type="ECO:0000256" key="1">
    <source>
        <dbReference type="SAM" id="MobiDB-lite"/>
    </source>
</evidence>
<feature type="transmembrane region" description="Helical" evidence="2">
    <location>
        <begin position="148"/>
        <end position="168"/>
    </location>
</feature>
<protein>
    <submittedName>
        <fullName evidence="3">Uncharacterized protein</fullName>
    </submittedName>
</protein>
<feature type="transmembrane region" description="Helical" evidence="2">
    <location>
        <begin position="240"/>
        <end position="272"/>
    </location>
</feature>
<dbReference type="EMBL" id="PNBA02000004">
    <property type="protein sequence ID" value="KAG6427758.1"/>
    <property type="molecule type" value="Genomic_DNA"/>
</dbReference>
<evidence type="ECO:0000313" key="4">
    <source>
        <dbReference type="Proteomes" id="UP000298416"/>
    </source>
</evidence>
<sequence>MLMACGSHVEIEDSPCDFGVVSRTVEMEVSSGLGPRPGSSALKHEENQGINIENLELERPVNDSRSNHQFHSMGALDILRETVWILRFNSGGFMLIVAMLICPVSAVLLSNVLVDQSVVKRLSFRLLLVAKSSGLPLKPFVKQSCHRMAEMVISAAMCFPLFVTLLLLSKAAVVHTVDCTYSRKKFNASKFYVFICKIWKRIVTTYLWGCLVMSGCLTFFIVLLVVVSCVFLIMGFPSDLILYPAMVVGLIFSIIFANAIIICNTAIVISVLEDVAGPQAVLRSSSLIKGQTQVGLLIFLGSTIGMAFVEGLFEHRVKTLSYGNGSSRLWEGPLLVVMYSFVVMIDSMMSTVFYFSCKSYRLESASEENEPVLEAQVNAAVVFGQRQFAFRAAKAASEGLDSSNAAVTAAPSQRAPAGGSSGGRQRTAAASSSGGGGTVLVGQQLCCRRAAAAQPLDSSGDQLQILAAAASSSICTTSDSRAYRRLVDSGSSDFGWGSGHGVKATLWRGRLFFSQNPSWF</sequence>
<feature type="transmembrane region" description="Helical" evidence="2">
    <location>
        <begin position="93"/>
        <end position="114"/>
    </location>
</feature>
<dbReference type="PANTHER" id="PTHR33133:SF1">
    <property type="entry name" value="EXPRESSED PROTEIN-RELATED"/>
    <property type="match status" value="1"/>
</dbReference>
<dbReference type="AlphaFoldDB" id="A0A8X8YDL4"/>
<keyword evidence="4" id="KW-1185">Reference proteome</keyword>
<feature type="compositionally biased region" description="Low complexity" evidence="1">
    <location>
        <begin position="423"/>
        <end position="432"/>
    </location>
</feature>
<keyword evidence="2" id="KW-0812">Transmembrane</keyword>
<accession>A0A8X8YDL4</accession>
<proteinExistence type="predicted"/>
<comment type="caution">
    <text evidence="3">The sequence shown here is derived from an EMBL/GenBank/DDBJ whole genome shotgun (WGS) entry which is preliminary data.</text>
</comment>
<name>A0A8X8YDL4_SALSN</name>